<feature type="non-terminal residue" evidence="1">
    <location>
        <position position="73"/>
    </location>
</feature>
<proteinExistence type="predicted"/>
<gene>
    <name evidence="1" type="ORF">H5410_045731</name>
</gene>
<organism evidence="1 2">
    <name type="scientific">Solanum commersonii</name>
    <name type="common">Commerson's wild potato</name>
    <name type="synonym">Commerson's nightshade</name>
    <dbReference type="NCBI Taxonomy" id="4109"/>
    <lineage>
        <taxon>Eukaryota</taxon>
        <taxon>Viridiplantae</taxon>
        <taxon>Streptophyta</taxon>
        <taxon>Embryophyta</taxon>
        <taxon>Tracheophyta</taxon>
        <taxon>Spermatophyta</taxon>
        <taxon>Magnoliopsida</taxon>
        <taxon>eudicotyledons</taxon>
        <taxon>Gunneridae</taxon>
        <taxon>Pentapetalae</taxon>
        <taxon>asterids</taxon>
        <taxon>lamiids</taxon>
        <taxon>Solanales</taxon>
        <taxon>Solanaceae</taxon>
        <taxon>Solanoideae</taxon>
        <taxon>Solaneae</taxon>
        <taxon>Solanum</taxon>
    </lineage>
</organism>
<dbReference type="EMBL" id="JACXVP010000009">
    <property type="protein sequence ID" value="KAG5585297.1"/>
    <property type="molecule type" value="Genomic_DNA"/>
</dbReference>
<reference evidence="1 2" key="1">
    <citation type="submission" date="2020-09" db="EMBL/GenBank/DDBJ databases">
        <title>De no assembly of potato wild relative species, Solanum commersonii.</title>
        <authorList>
            <person name="Cho K."/>
        </authorList>
    </citation>
    <scope>NUCLEOTIDE SEQUENCE [LARGE SCALE GENOMIC DNA]</scope>
    <source>
        <strain evidence="1">LZ3.2</strain>
        <tissue evidence="1">Leaf</tissue>
    </source>
</reference>
<name>A0A9J5XAB5_SOLCO</name>
<protein>
    <submittedName>
        <fullName evidence="1">Uncharacterized protein</fullName>
    </submittedName>
</protein>
<sequence>MVDSGLTTIFGDVIVILDIFKSMKSITLHIIINQARTMNIYIREMMPSIIHKLCQCHIANNALSYLSSLKNDK</sequence>
<comment type="caution">
    <text evidence="1">The sequence shown here is derived from an EMBL/GenBank/DDBJ whole genome shotgun (WGS) entry which is preliminary data.</text>
</comment>
<dbReference type="AlphaFoldDB" id="A0A9J5XAB5"/>
<keyword evidence="2" id="KW-1185">Reference proteome</keyword>
<evidence type="ECO:0000313" key="2">
    <source>
        <dbReference type="Proteomes" id="UP000824120"/>
    </source>
</evidence>
<dbReference type="Proteomes" id="UP000824120">
    <property type="component" value="Chromosome 9"/>
</dbReference>
<evidence type="ECO:0000313" key="1">
    <source>
        <dbReference type="EMBL" id="KAG5585297.1"/>
    </source>
</evidence>
<accession>A0A9J5XAB5</accession>